<proteinExistence type="predicted"/>
<evidence type="ECO:0000313" key="1">
    <source>
        <dbReference type="EMBL" id="BES82301.1"/>
    </source>
</evidence>
<name>A0ABN6ZPX8_9CREN</name>
<dbReference type="EMBL" id="AP028907">
    <property type="protein sequence ID" value="BES82301.1"/>
    <property type="molecule type" value="Genomic_DNA"/>
</dbReference>
<accession>A0ABN6ZPX8</accession>
<keyword evidence="2" id="KW-1185">Reference proteome</keyword>
<evidence type="ECO:0000313" key="2">
    <source>
        <dbReference type="Proteomes" id="UP001341135"/>
    </source>
</evidence>
<protein>
    <recommendedName>
        <fullName evidence="3">UbiD family decarboxylase</fullName>
    </recommendedName>
</protein>
<dbReference type="Proteomes" id="UP001341135">
    <property type="component" value="Chromosome"/>
</dbReference>
<gene>
    <name evidence="1" type="ORF">PABY_18680</name>
</gene>
<organism evidence="1 2">
    <name type="scientific">Pyrodictium abyssi</name>
    <dbReference type="NCBI Taxonomy" id="54256"/>
    <lineage>
        <taxon>Archaea</taxon>
        <taxon>Thermoproteota</taxon>
        <taxon>Thermoprotei</taxon>
        <taxon>Desulfurococcales</taxon>
        <taxon>Pyrodictiaceae</taxon>
        <taxon>Pyrodictium</taxon>
    </lineage>
</organism>
<reference evidence="1 2" key="1">
    <citation type="submission" date="2023-09" db="EMBL/GenBank/DDBJ databases">
        <title>Pyrofollis japonicus gen. nov. sp. nov., a novel member of the family Pyrodictiaceae isolated from the Iheya North hydrothermal field.</title>
        <authorList>
            <person name="Miyazaki U."/>
            <person name="Sanari M."/>
            <person name="Tame A."/>
            <person name="Kitajima M."/>
            <person name="Okamoto A."/>
            <person name="Sawayama S."/>
            <person name="Miyazaki J."/>
            <person name="Takai K."/>
            <person name="Nakagawa S."/>
        </authorList>
    </citation>
    <scope>NUCLEOTIDE SEQUENCE [LARGE SCALE GENOMIC DNA]</scope>
    <source>
        <strain evidence="1 2">AV2</strain>
    </source>
</reference>
<evidence type="ECO:0008006" key="3">
    <source>
        <dbReference type="Google" id="ProtNLM"/>
    </source>
</evidence>
<sequence length="227" mass="25929">MGEGLGEEGSEAEAVALRLYRELVETLLPRLRGVRDETRRFLLLLAWLNTRLEELGLGRVIVTGGFAVEVYTGRVYRTMDVDVIVEGRGALRVIEKLLSMVSEPIGRGYLPREEALSLKSIDIVSTLYDRGAAPVKILVDGYYVYVEPPEELVVRYLAGWKFWGSREDRDKALWVYTVWRDRLDQEYLRRRAREEGVEDKLRELASFVESSASATAPSRERGTAREE</sequence>